<dbReference type="Gene3D" id="3.30.450.20">
    <property type="entry name" value="PAS domain"/>
    <property type="match status" value="1"/>
</dbReference>
<dbReference type="Pfam" id="PF08670">
    <property type="entry name" value="MEKHLA"/>
    <property type="match status" value="1"/>
</dbReference>
<protein>
    <submittedName>
        <fullName evidence="2">MEKHLA domain-containing protein</fullName>
    </submittedName>
</protein>
<name>A0A428Z9S4_KIBAR</name>
<reference evidence="2 3" key="1">
    <citation type="submission" date="2018-05" db="EMBL/GenBank/DDBJ databases">
        <title>Evolution of GPA BGCs.</title>
        <authorList>
            <person name="Waglechner N."/>
            <person name="Wright G.D."/>
        </authorList>
    </citation>
    <scope>NUCLEOTIDE SEQUENCE [LARGE SCALE GENOMIC DNA]</scope>
    <source>
        <strain evidence="2 3">A82846</strain>
    </source>
</reference>
<evidence type="ECO:0000259" key="1">
    <source>
        <dbReference type="Pfam" id="PF08670"/>
    </source>
</evidence>
<comment type="caution">
    <text evidence="2">The sequence shown here is derived from an EMBL/GenBank/DDBJ whole genome shotgun (WGS) entry which is preliminary data.</text>
</comment>
<feature type="domain" description="MEKHLA" evidence="1">
    <location>
        <begin position="23"/>
        <end position="156"/>
    </location>
</feature>
<dbReference type="InterPro" id="IPR013978">
    <property type="entry name" value="MEKHLA"/>
</dbReference>
<dbReference type="Proteomes" id="UP000287547">
    <property type="component" value="Unassembled WGS sequence"/>
</dbReference>
<proteinExistence type="predicted"/>
<dbReference type="InterPro" id="IPR035965">
    <property type="entry name" value="PAS-like_dom_sf"/>
</dbReference>
<dbReference type="SUPFAM" id="SSF55785">
    <property type="entry name" value="PYP-like sensor domain (PAS domain)"/>
    <property type="match status" value="1"/>
</dbReference>
<gene>
    <name evidence="2" type="ORF">DMH04_19605</name>
</gene>
<dbReference type="EMBL" id="QHKI01000015">
    <property type="protein sequence ID" value="RSM84809.1"/>
    <property type="molecule type" value="Genomic_DNA"/>
</dbReference>
<accession>A0A428Z9S4</accession>
<dbReference type="OrthoDB" id="9794448at2"/>
<evidence type="ECO:0000313" key="3">
    <source>
        <dbReference type="Proteomes" id="UP000287547"/>
    </source>
</evidence>
<sequence>MSFEGPDAGVECDVDIRRDQAFARLLNLSHLKLVGHPLPSDDAEWLYEEAPFVLLAHNTDPDPVFTYANKAAQACFEYDWDEFITLPSRLSALPGNREDRQHLLDTVSENGFITGYRGIRVAKSGRLFQVEDLTLWNLLNEDGHYVGQSAMFPRWSPIG</sequence>
<evidence type="ECO:0000313" key="2">
    <source>
        <dbReference type="EMBL" id="RSM84809.1"/>
    </source>
</evidence>
<dbReference type="AlphaFoldDB" id="A0A428Z9S4"/>
<organism evidence="2 3">
    <name type="scientific">Kibdelosporangium aridum</name>
    <dbReference type="NCBI Taxonomy" id="2030"/>
    <lineage>
        <taxon>Bacteria</taxon>
        <taxon>Bacillati</taxon>
        <taxon>Actinomycetota</taxon>
        <taxon>Actinomycetes</taxon>
        <taxon>Pseudonocardiales</taxon>
        <taxon>Pseudonocardiaceae</taxon>
        <taxon>Kibdelosporangium</taxon>
    </lineage>
</organism>